<proteinExistence type="predicted"/>
<evidence type="ECO:0000313" key="2">
    <source>
        <dbReference type="EMBL" id="CAF0765661.1"/>
    </source>
</evidence>
<dbReference type="Proteomes" id="UP000663879">
    <property type="component" value="Unassembled WGS sequence"/>
</dbReference>
<protein>
    <submittedName>
        <fullName evidence="2">Uncharacterized protein</fullName>
    </submittedName>
</protein>
<keyword evidence="3" id="KW-1185">Reference proteome</keyword>
<keyword evidence="1" id="KW-1133">Transmembrane helix</keyword>
<dbReference type="AlphaFoldDB" id="A0A813QDW1"/>
<dbReference type="OrthoDB" id="10063988at2759"/>
<reference evidence="2" key="1">
    <citation type="submission" date="2021-02" db="EMBL/GenBank/DDBJ databases">
        <authorList>
            <person name="Nowell W R."/>
        </authorList>
    </citation>
    <scope>NUCLEOTIDE SEQUENCE</scope>
    <source>
        <strain evidence="2">Ploen Becks lab</strain>
    </source>
</reference>
<comment type="caution">
    <text evidence="2">The sequence shown here is derived from an EMBL/GenBank/DDBJ whole genome shotgun (WGS) entry which is preliminary data.</text>
</comment>
<evidence type="ECO:0000313" key="3">
    <source>
        <dbReference type="Proteomes" id="UP000663879"/>
    </source>
</evidence>
<keyword evidence="1" id="KW-0472">Membrane</keyword>
<evidence type="ECO:0000256" key="1">
    <source>
        <dbReference type="SAM" id="Phobius"/>
    </source>
</evidence>
<keyword evidence="1" id="KW-0812">Transmembrane</keyword>
<dbReference type="EMBL" id="CAJNOC010000471">
    <property type="protein sequence ID" value="CAF0765661.1"/>
    <property type="molecule type" value="Genomic_DNA"/>
</dbReference>
<organism evidence="2 3">
    <name type="scientific">Brachionus calyciflorus</name>
    <dbReference type="NCBI Taxonomy" id="104777"/>
    <lineage>
        <taxon>Eukaryota</taxon>
        <taxon>Metazoa</taxon>
        <taxon>Spiralia</taxon>
        <taxon>Gnathifera</taxon>
        <taxon>Rotifera</taxon>
        <taxon>Eurotatoria</taxon>
        <taxon>Monogononta</taxon>
        <taxon>Pseudotrocha</taxon>
        <taxon>Ploima</taxon>
        <taxon>Brachionidae</taxon>
        <taxon>Brachionus</taxon>
    </lineage>
</organism>
<feature type="transmembrane region" description="Helical" evidence="1">
    <location>
        <begin position="6"/>
        <end position="25"/>
    </location>
</feature>
<gene>
    <name evidence="2" type="ORF">OXX778_LOCUS4675</name>
</gene>
<sequence length="99" mass="11465">MIRERIYFILVSINLISLLNASHFYGGSINWKAVETFPNGSVSVQLEYKFYWRSDYRPVENYKCNDTKIANQFPIGDTSTVNCSVGLNSKVYFDGYSWL</sequence>
<accession>A0A813QDW1</accession>
<name>A0A813QDW1_9BILA</name>